<dbReference type="Gene3D" id="1.20.50.20">
    <property type="entry name" value="DnaG, RNA polymerase domain, helical bundle"/>
    <property type="match status" value="1"/>
</dbReference>
<dbReference type="PATRIC" id="fig|1235990.3.peg.301"/>
<dbReference type="PIRSF" id="PIRSF002811">
    <property type="entry name" value="DnaG"/>
    <property type="match status" value="1"/>
</dbReference>
<feature type="domain" description="Toprim" evidence="15">
    <location>
        <begin position="257"/>
        <end position="339"/>
    </location>
</feature>
<dbReference type="GO" id="GO:0000428">
    <property type="term" value="C:DNA-directed RNA polymerase complex"/>
    <property type="evidence" value="ECO:0007669"/>
    <property type="project" value="UniProtKB-KW"/>
</dbReference>
<keyword evidence="5 12" id="KW-0235">DNA replication</keyword>
<dbReference type="InterPro" id="IPR034151">
    <property type="entry name" value="TOPRIM_DnaG_bac"/>
</dbReference>
<dbReference type="GO" id="GO:1990077">
    <property type="term" value="C:primosome complex"/>
    <property type="evidence" value="ECO:0007669"/>
    <property type="project" value="UniProtKB-KW"/>
</dbReference>
<dbReference type="AlphaFoldDB" id="U3U2D0"/>
<evidence type="ECO:0000313" key="16">
    <source>
        <dbReference type="EMBL" id="BAO00271.1"/>
    </source>
</evidence>
<evidence type="ECO:0000256" key="9">
    <source>
        <dbReference type="ARBA" id="ARBA00022842"/>
    </source>
</evidence>
<dbReference type="PROSITE" id="PS50880">
    <property type="entry name" value="TOPRIM"/>
    <property type="match status" value="1"/>
</dbReference>
<dbReference type="FunFam" id="3.90.580.10:FF:000001">
    <property type="entry name" value="DNA primase"/>
    <property type="match status" value="1"/>
</dbReference>
<evidence type="ECO:0000259" key="15">
    <source>
        <dbReference type="PROSITE" id="PS50880"/>
    </source>
</evidence>
<accession>U3U2D0</accession>
<dbReference type="InterPro" id="IPR006171">
    <property type="entry name" value="TOPRIM_dom"/>
</dbReference>
<keyword evidence="17" id="KW-1185">Reference proteome</keyword>
<dbReference type="GO" id="GO:0003899">
    <property type="term" value="F:DNA-directed RNA polymerase activity"/>
    <property type="evidence" value="ECO:0007669"/>
    <property type="project" value="UniProtKB-UniRule"/>
</dbReference>
<dbReference type="CDD" id="cd03364">
    <property type="entry name" value="TOPRIM_DnaG_primases"/>
    <property type="match status" value="1"/>
</dbReference>
<name>U3U2D0_9GAMM</name>
<evidence type="ECO:0000256" key="2">
    <source>
        <dbReference type="ARBA" id="ARBA00022515"/>
    </source>
</evidence>
<comment type="function">
    <text evidence="12 13">RNA polymerase that catalyzes the synthesis of short RNA molecules used as primers for DNA polymerase during DNA replication.</text>
</comment>
<dbReference type="InterPro" id="IPR006295">
    <property type="entry name" value="DNA_primase_DnaG"/>
</dbReference>
<evidence type="ECO:0000256" key="13">
    <source>
        <dbReference type="PIRNR" id="PIRNR002811"/>
    </source>
</evidence>
<evidence type="ECO:0000313" key="17">
    <source>
        <dbReference type="Proteomes" id="UP000016900"/>
    </source>
</evidence>
<dbReference type="SMART" id="SM00766">
    <property type="entry name" value="DnaG_DnaB_bind"/>
    <property type="match status" value="1"/>
</dbReference>
<dbReference type="HAMAP" id="MF_00974">
    <property type="entry name" value="DNA_primase_DnaG"/>
    <property type="match status" value="1"/>
</dbReference>
<dbReference type="SUPFAM" id="SSF57783">
    <property type="entry name" value="Zinc beta-ribbon"/>
    <property type="match status" value="1"/>
</dbReference>
<dbReference type="InterPro" id="IPR002694">
    <property type="entry name" value="Znf_CHC2"/>
</dbReference>
<dbReference type="EMBL" id="AP012554">
    <property type="protein sequence ID" value="BAO00271.1"/>
    <property type="molecule type" value="Genomic_DNA"/>
</dbReference>
<dbReference type="SUPFAM" id="SSF56731">
    <property type="entry name" value="DNA primase core"/>
    <property type="match status" value="1"/>
</dbReference>
<keyword evidence="1 12" id="KW-0240">DNA-directed RNA polymerase</keyword>
<dbReference type="Gene3D" id="3.40.1360.10">
    <property type="match status" value="1"/>
</dbReference>
<keyword evidence="3 12" id="KW-0808">Transferase</keyword>
<evidence type="ECO:0000256" key="12">
    <source>
        <dbReference type="HAMAP-Rule" id="MF_00974"/>
    </source>
</evidence>
<dbReference type="Proteomes" id="UP000016900">
    <property type="component" value="Chromosome"/>
</dbReference>
<dbReference type="GO" id="GO:0003677">
    <property type="term" value="F:DNA binding"/>
    <property type="evidence" value="ECO:0007669"/>
    <property type="project" value="UniProtKB-KW"/>
</dbReference>
<keyword evidence="11 12" id="KW-0804">Transcription</keyword>
<evidence type="ECO:0000256" key="6">
    <source>
        <dbReference type="ARBA" id="ARBA00022723"/>
    </source>
</evidence>
<gene>
    <name evidence="12 16" type="primary">dnaG</name>
    <name evidence="16" type="ORF">HHS_03010</name>
</gene>
<sequence>MILKIPRLFINDLLARTNIVDIINSRIKLKKQGKYYRTCCPFHYEKNPSFTVSLEKQFYYCFGCAAKGNVIDFLMNYDHLNFIESIEEIARIHGLNIPYEYGINSHTAHSYNQNLYNLMENLSNFYQQNLGQAQIAQQYLAQRGVNNKIIQQFAIGYAPIGWDNLLKNFGQTQKNRELLIKAGMVVSNNKNSTCYDRFRNRIMFPIRDKYGRVIGFGGREINNGQPKYLNSPQTAIFHKSHHLYGFYEVKKIHLKPQFLLVVEGYIDVLTLVQFGMNHVVASLGASSTSSQIELLFRLTDNIICCYDGDHAGRKAAWNTLLTALPYMHDGCQLQFMFLPNNEDPDTLIRKEGKKAFESRIRTAMSFSTFLLKSLLLQVDLSTCAGKTKLSMLALPLIKQIPGKILRIYIKEMLGAKLGILDDYRLDKLMPQVVGDKVTSVVPLLKRTTMRVLISLLIQNPQLSEIVPSLDGLQQSKVAGLTLFMELVNHYRQNANLTTGQLLELYRGTNFRYTLEKLAFWNHMVAEREVEEVFRDSLERIYNSMLEEHIEVLIARDRTEGLNGTERRELWALSQALAKK</sequence>
<dbReference type="GO" id="GO:0005737">
    <property type="term" value="C:cytoplasm"/>
    <property type="evidence" value="ECO:0007669"/>
    <property type="project" value="TreeGrafter"/>
</dbReference>
<dbReference type="GO" id="GO:0006269">
    <property type="term" value="P:DNA replication, synthesis of primer"/>
    <property type="evidence" value="ECO:0007669"/>
    <property type="project" value="UniProtKB-UniRule"/>
</dbReference>
<evidence type="ECO:0000256" key="14">
    <source>
        <dbReference type="PIRSR" id="PIRSR002811-1"/>
    </source>
</evidence>
<dbReference type="GO" id="GO:0008270">
    <property type="term" value="F:zinc ion binding"/>
    <property type="evidence" value="ECO:0007669"/>
    <property type="project" value="UniProtKB-UniRule"/>
</dbReference>
<proteinExistence type="inferred from homology"/>
<dbReference type="InterPro" id="IPR036977">
    <property type="entry name" value="DNA_primase_Znf_CHC2"/>
</dbReference>
<comment type="catalytic activity">
    <reaction evidence="12">
        <text>ssDNA + n NTP = ssDNA/pppN(pN)n-1 hybrid + (n-1) diphosphate.</text>
        <dbReference type="EC" id="2.7.7.101"/>
    </reaction>
</comment>
<dbReference type="SUPFAM" id="SSF117023">
    <property type="entry name" value="DNA primase DnaG, C-terminal domain"/>
    <property type="match status" value="1"/>
</dbReference>
<comment type="similarity">
    <text evidence="12 13">Belongs to the DnaG primase family.</text>
</comment>
<dbReference type="InterPro" id="IPR013264">
    <property type="entry name" value="DNAG_N"/>
</dbReference>
<dbReference type="EC" id="2.7.7.101" evidence="12"/>
<evidence type="ECO:0000256" key="8">
    <source>
        <dbReference type="ARBA" id="ARBA00022833"/>
    </source>
</evidence>
<dbReference type="eggNOG" id="COG0358">
    <property type="taxonomic scope" value="Bacteria"/>
</dbReference>
<feature type="zinc finger region" description="CHC2-type" evidence="12 14">
    <location>
        <begin position="40"/>
        <end position="64"/>
    </location>
</feature>
<dbReference type="Pfam" id="PF08278">
    <property type="entry name" value="DnaG_DnaB_bind"/>
    <property type="match status" value="1"/>
</dbReference>
<evidence type="ECO:0000256" key="1">
    <source>
        <dbReference type="ARBA" id="ARBA00022478"/>
    </source>
</evidence>
<keyword evidence="9" id="KW-0460">Magnesium</keyword>
<keyword evidence="8 12" id="KW-0862">Zinc</keyword>
<evidence type="ECO:0000256" key="5">
    <source>
        <dbReference type="ARBA" id="ARBA00022705"/>
    </source>
</evidence>
<dbReference type="InterPro" id="IPR016136">
    <property type="entry name" value="DNA_helicase_N/primase_C"/>
</dbReference>
<comment type="subunit">
    <text evidence="12">Monomer. Interacts with DnaB.</text>
</comment>
<dbReference type="SMART" id="SM00400">
    <property type="entry name" value="ZnF_CHCC"/>
    <property type="match status" value="1"/>
</dbReference>
<keyword evidence="6 12" id="KW-0479">Metal-binding</keyword>
<organism evidence="16 17">
    <name type="scientific">Candidatus Pantoea carbekii</name>
    <dbReference type="NCBI Taxonomy" id="1235990"/>
    <lineage>
        <taxon>Bacteria</taxon>
        <taxon>Pseudomonadati</taxon>
        <taxon>Pseudomonadota</taxon>
        <taxon>Gammaproteobacteria</taxon>
        <taxon>Enterobacterales</taxon>
        <taxon>Erwiniaceae</taxon>
        <taxon>Pantoea</taxon>
    </lineage>
</organism>
<dbReference type="Pfam" id="PF01807">
    <property type="entry name" value="Zn_ribbon_DnaG"/>
    <property type="match status" value="1"/>
</dbReference>
<dbReference type="FunFam" id="3.90.980.10:FF:000001">
    <property type="entry name" value="DNA primase"/>
    <property type="match status" value="1"/>
</dbReference>
<evidence type="ECO:0000256" key="3">
    <source>
        <dbReference type="ARBA" id="ARBA00022679"/>
    </source>
</evidence>
<keyword evidence="10 12" id="KW-0238">DNA-binding</keyword>
<dbReference type="InterPro" id="IPR030846">
    <property type="entry name" value="DnaG_bac"/>
</dbReference>
<dbReference type="SMART" id="SM00493">
    <property type="entry name" value="TOPRIM"/>
    <property type="match status" value="1"/>
</dbReference>
<dbReference type="FunFam" id="3.40.1360.10:FF:000002">
    <property type="entry name" value="DNA primase"/>
    <property type="match status" value="1"/>
</dbReference>
<dbReference type="InterPro" id="IPR050219">
    <property type="entry name" value="DnaG_primase"/>
</dbReference>
<dbReference type="Pfam" id="PF10410">
    <property type="entry name" value="DnaB_bind"/>
    <property type="match status" value="1"/>
</dbReference>
<dbReference type="Pfam" id="PF13155">
    <property type="entry name" value="Toprim_2"/>
    <property type="match status" value="1"/>
</dbReference>
<reference evidence="16 17" key="1">
    <citation type="submission" date="2012-10" db="EMBL/GenBank/DDBJ databases">
        <title>Genome sequence of the symbiont of the pentatomidae stink bug Halyomorpha halys.</title>
        <authorList>
            <person name="Kobayashi H."/>
            <person name="Fujii-Muramatsu R."/>
            <person name="Takeishi K."/>
            <person name="Noda H."/>
        </authorList>
    </citation>
    <scope>NUCLEOTIDE SEQUENCE [LARGE SCALE GENOMIC DNA]</scope>
</reference>
<evidence type="ECO:0000256" key="4">
    <source>
        <dbReference type="ARBA" id="ARBA00022695"/>
    </source>
</evidence>
<dbReference type="OrthoDB" id="9803773at2"/>
<dbReference type="PANTHER" id="PTHR30313:SF2">
    <property type="entry name" value="DNA PRIMASE"/>
    <property type="match status" value="1"/>
</dbReference>
<comment type="domain">
    <text evidence="12">Contains an N-terminal zinc-binding domain, a central core domain that contains the primase activity, and a C-terminal DnaB-binding domain.</text>
</comment>
<keyword evidence="2 12" id="KW-0639">Primosome</keyword>
<dbReference type="Gene3D" id="3.90.580.10">
    <property type="entry name" value="Zinc finger, CHC2-type domain"/>
    <property type="match status" value="1"/>
</dbReference>
<protein>
    <recommendedName>
        <fullName evidence="12 13">DNA primase</fullName>
        <ecNumber evidence="12">2.7.7.101</ecNumber>
    </recommendedName>
</protein>
<dbReference type="KEGG" id="hhs:HHS_03010"/>
<dbReference type="Pfam" id="PF08275">
    <property type="entry name" value="DNAG_N"/>
    <property type="match status" value="1"/>
</dbReference>
<dbReference type="InterPro" id="IPR019475">
    <property type="entry name" value="DNA_primase_DnaB-bd"/>
</dbReference>
<keyword evidence="4 12" id="KW-0548">Nucleotidyltransferase</keyword>
<dbReference type="NCBIfam" id="TIGR01391">
    <property type="entry name" value="dnaG"/>
    <property type="match status" value="1"/>
</dbReference>
<dbReference type="InterPro" id="IPR037068">
    <property type="entry name" value="DNA_primase_core_N_sf"/>
</dbReference>
<keyword evidence="7 12" id="KW-0863">Zinc-finger</keyword>
<dbReference type="Gene3D" id="3.90.980.10">
    <property type="entry name" value="DNA primase, catalytic core, N-terminal domain"/>
    <property type="match status" value="1"/>
</dbReference>
<dbReference type="InterPro" id="IPR013173">
    <property type="entry name" value="DNA_primase_DnaG_DnaB-bd_dom"/>
</dbReference>
<comment type="cofactor">
    <cofactor evidence="12 13 14">
        <name>Zn(2+)</name>
        <dbReference type="ChEBI" id="CHEBI:29105"/>
    </cofactor>
    <text evidence="12 13 14">Binds 1 zinc ion per monomer.</text>
</comment>
<evidence type="ECO:0000256" key="11">
    <source>
        <dbReference type="ARBA" id="ARBA00023163"/>
    </source>
</evidence>
<dbReference type="Gene3D" id="1.10.860.10">
    <property type="entry name" value="DNAb Helicase, Chain A"/>
    <property type="match status" value="1"/>
</dbReference>
<evidence type="ECO:0000256" key="7">
    <source>
        <dbReference type="ARBA" id="ARBA00022771"/>
    </source>
</evidence>
<dbReference type="PANTHER" id="PTHR30313">
    <property type="entry name" value="DNA PRIMASE"/>
    <property type="match status" value="1"/>
</dbReference>
<dbReference type="STRING" id="1235990.BMSBPS_0774"/>
<evidence type="ECO:0000256" key="10">
    <source>
        <dbReference type="ARBA" id="ARBA00023125"/>
    </source>
</evidence>